<dbReference type="AlphaFoldDB" id="A0A955LA13"/>
<dbReference type="Proteomes" id="UP000754563">
    <property type="component" value="Unassembled WGS sequence"/>
</dbReference>
<accession>A0A955LA13</accession>
<evidence type="ECO:0000313" key="1">
    <source>
        <dbReference type="EMBL" id="MCA9386268.1"/>
    </source>
</evidence>
<dbReference type="InterPro" id="IPR035198">
    <property type="entry name" value="SU10_MCP"/>
</dbReference>
<reference evidence="1" key="2">
    <citation type="journal article" date="2021" name="Microbiome">
        <title>Successional dynamics and alternative stable states in a saline activated sludge microbial community over 9 years.</title>
        <authorList>
            <person name="Wang Y."/>
            <person name="Ye J."/>
            <person name="Ju F."/>
            <person name="Liu L."/>
            <person name="Boyd J.A."/>
            <person name="Deng Y."/>
            <person name="Parks D.H."/>
            <person name="Jiang X."/>
            <person name="Yin X."/>
            <person name="Woodcroft B.J."/>
            <person name="Tyson G.W."/>
            <person name="Hugenholtz P."/>
            <person name="Polz M.F."/>
            <person name="Zhang T."/>
        </authorList>
    </citation>
    <scope>NUCLEOTIDE SEQUENCE</scope>
    <source>
        <strain evidence="1">HKST-UBA11</strain>
    </source>
</reference>
<dbReference type="EMBL" id="JAGQLH010000112">
    <property type="protein sequence ID" value="MCA9386268.1"/>
    <property type="molecule type" value="Genomic_DNA"/>
</dbReference>
<protein>
    <submittedName>
        <fullName evidence="1">DUF5309 family protein</fullName>
    </submittedName>
</protein>
<comment type="caution">
    <text evidence="1">The sequence shown here is derived from an EMBL/GenBank/DDBJ whole genome shotgun (WGS) entry which is preliminary data.</text>
</comment>
<proteinExistence type="predicted"/>
<dbReference type="Pfam" id="PF17236">
    <property type="entry name" value="SU10_MCP"/>
    <property type="match status" value="1"/>
</dbReference>
<gene>
    <name evidence="1" type="ORF">KC717_06510</name>
</gene>
<sequence>MAVTYRVGAQTSIHSLAANQMPDIDRMLYLEEPIQTPLFQMLYLNEKLPASPVINENAKFSWFEDKYVPSYTVLTATVSGGASADNISGTDVTWINEGDVLWNQATDDLVYVDSIASGEVDITDLAGSTFGNMAVGDYIFKVGSRNHEMATARTAVSTVETEVSNYCEIHSETVTQSGRKQAGENYTDGKSYDDEVRKKMVELKEEVERNFWFSSGSGTVTVSTDYRHTYNKGLKGFISTNAVSYSGSPTEAALDDFLYQSFLKGKKDKDFIMGGELLKSVGALIKNKYEVTNLTTKYGINISQYQTNFGLASLIWNPNFVGPEASNGYLVDRTNLKMRYMANDKKGSRKFRIEEGVETPGTDGLSTKLLMDVGIEVPLESAHGLFYKV</sequence>
<organism evidence="1 2">
    <name type="scientific">Candidatus Dojkabacteria bacterium</name>
    <dbReference type="NCBI Taxonomy" id="2099670"/>
    <lineage>
        <taxon>Bacteria</taxon>
        <taxon>Candidatus Dojkabacteria</taxon>
    </lineage>
</organism>
<name>A0A955LA13_9BACT</name>
<evidence type="ECO:0000313" key="2">
    <source>
        <dbReference type="Proteomes" id="UP000754563"/>
    </source>
</evidence>
<reference evidence="1" key="1">
    <citation type="submission" date="2020-04" db="EMBL/GenBank/DDBJ databases">
        <authorList>
            <person name="Zhang T."/>
        </authorList>
    </citation>
    <scope>NUCLEOTIDE SEQUENCE</scope>
    <source>
        <strain evidence="1">HKST-UBA11</strain>
    </source>
</reference>